<keyword evidence="4 9" id="KW-0274">FAD</keyword>
<keyword evidence="10" id="KW-0670">Pyruvate</keyword>
<comment type="catalytic activity">
    <reaction evidence="8">
        <text>indole-3-pyruvate + NADPH + O2 + H(+) = (indol-3-yl)acetate + CO2 + NADP(+) + H2O</text>
        <dbReference type="Rhea" id="RHEA:34331"/>
        <dbReference type="ChEBI" id="CHEBI:15377"/>
        <dbReference type="ChEBI" id="CHEBI:15378"/>
        <dbReference type="ChEBI" id="CHEBI:15379"/>
        <dbReference type="ChEBI" id="CHEBI:16526"/>
        <dbReference type="ChEBI" id="CHEBI:17640"/>
        <dbReference type="ChEBI" id="CHEBI:30854"/>
        <dbReference type="ChEBI" id="CHEBI:57783"/>
        <dbReference type="ChEBI" id="CHEBI:58349"/>
        <dbReference type="EC" id="1.14.13.168"/>
    </reaction>
</comment>
<evidence type="ECO:0000256" key="6">
    <source>
        <dbReference type="ARBA" id="ARBA00023002"/>
    </source>
</evidence>
<comment type="cofactor">
    <cofactor evidence="1 9">
        <name>FAD</name>
        <dbReference type="ChEBI" id="CHEBI:57692"/>
    </cofactor>
</comment>
<dbReference type="GO" id="GO:0050661">
    <property type="term" value="F:NADP binding"/>
    <property type="evidence" value="ECO:0007669"/>
    <property type="project" value="InterPro"/>
</dbReference>
<dbReference type="Pfam" id="PF00743">
    <property type="entry name" value="FMO-like"/>
    <property type="match status" value="1"/>
</dbReference>
<evidence type="ECO:0000256" key="4">
    <source>
        <dbReference type="ARBA" id="ARBA00022827"/>
    </source>
</evidence>
<dbReference type="FunFam" id="3.50.50.60:FF:000100">
    <property type="entry name" value="Flavin-containing monooxygenase"/>
    <property type="match status" value="1"/>
</dbReference>
<evidence type="ECO:0000256" key="8">
    <source>
        <dbReference type="ARBA" id="ARBA00047707"/>
    </source>
</evidence>
<reference evidence="10 11" key="1">
    <citation type="journal article" date="2019" name="Nat. Plants">
        <title>Stout camphor tree genome fills gaps in understanding of flowering plant genome evolution.</title>
        <authorList>
            <person name="Chaw S.M."/>
            <person name="Liu Y.C."/>
            <person name="Wu Y.W."/>
            <person name="Wang H.Y."/>
            <person name="Lin C.I."/>
            <person name="Wu C.S."/>
            <person name="Ke H.M."/>
            <person name="Chang L.Y."/>
            <person name="Hsu C.Y."/>
            <person name="Yang H.T."/>
            <person name="Sudianto E."/>
            <person name="Hsu M.H."/>
            <person name="Wu K.P."/>
            <person name="Wang L.N."/>
            <person name="Leebens-Mack J.H."/>
            <person name="Tsai I.J."/>
        </authorList>
    </citation>
    <scope>NUCLEOTIDE SEQUENCE [LARGE SCALE GENOMIC DNA]</scope>
    <source>
        <strain evidence="11">cv. Chaw 1501</strain>
        <tissue evidence="10">Young leaves</tissue>
    </source>
</reference>
<evidence type="ECO:0000256" key="3">
    <source>
        <dbReference type="ARBA" id="ARBA00022630"/>
    </source>
</evidence>
<dbReference type="GO" id="GO:0050660">
    <property type="term" value="F:flavin adenine dinucleotide binding"/>
    <property type="evidence" value="ECO:0007669"/>
    <property type="project" value="InterPro"/>
</dbReference>
<protein>
    <recommendedName>
        <fullName evidence="9">Flavin-containing monooxygenase</fullName>
        <ecNumber evidence="9">1.-.-.-</ecNumber>
    </recommendedName>
</protein>
<comment type="similarity">
    <text evidence="2 9">Belongs to the FMO family.</text>
</comment>
<accession>A0A443NFY9</accession>
<comment type="caution">
    <text evidence="10">The sequence shown here is derived from an EMBL/GenBank/DDBJ whole genome shotgun (WGS) entry which is preliminary data.</text>
</comment>
<keyword evidence="3 9" id="KW-0285">Flavoprotein</keyword>
<evidence type="ECO:0000313" key="11">
    <source>
        <dbReference type="Proteomes" id="UP000283530"/>
    </source>
</evidence>
<evidence type="ECO:0000256" key="2">
    <source>
        <dbReference type="ARBA" id="ARBA00009183"/>
    </source>
</evidence>
<evidence type="ECO:0000256" key="7">
    <source>
        <dbReference type="ARBA" id="ARBA00023033"/>
    </source>
</evidence>
<dbReference type="EMBL" id="QPKB01000002">
    <property type="protein sequence ID" value="RWR77462.1"/>
    <property type="molecule type" value="Genomic_DNA"/>
</dbReference>
<dbReference type="AlphaFoldDB" id="A0A443NFY9"/>
<dbReference type="Proteomes" id="UP000283530">
    <property type="component" value="Unassembled WGS sequence"/>
</dbReference>
<evidence type="ECO:0000256" key="1">
    <source>
        <dbReference type="ARBA" id="ARBA00001974"/>
    </source>
</evidence>
<dbReference type="InterPro" id="IPR050982">
    <property type="entry name" value="Auxin_biosynth/cation_transpt"/>
</dbReference>
<keyword evidence="11" id="KW-1185">Reference proteome</keyword>
<keyword evidence="7 9" id="KW-0503">Monooxygenase</keyword>
<dbReference type="PANTHER" id="PTHR43539:SF78">
    <property type="entry name" value="FLAVIN-CONTAINING MONOOXYGENASE"/>
    <property type="match status" value="1"/>
</dbReference>
<evidence type="ECO:0000313" key="10">
    <source>
        <dbReference type="EMBL" id="RWR77462.1"/>
    </source>
</evidence>
<proteinExistence type="inferred from homology"/>
<dbReference type="InterPro" id="IPR036188">
    <property type="entry name" value="FAD/NAD-bd_sf"/>
</dbReference>
<dbReference type="GO" id="GO:0009851">
    <property type="term" value="P:auxin biosynthetic process"/>
    <property type="evidence" value="ECO:0007669"/>
    <property type="project" value="TreeGrafter"/>
</dbReference>
<dbReference type="PRINTS" id="PR00368">
    <property type="entry name" value="FADPNR"/>
</dbReference>
<dbReference type="STRING" id="337451.A0A443NFY9"/>
<organism evidence="10 11">
    <name type="scientific">Cinnamomum micranthum f. kanehirae</name>
    <dbReference type="NCBI Taxonomy" id="337451"/>
    <lineage>
        <taxon>Eukaryota</taxon>
        <taxon>Viridiplantae</taxon>
        <taxon>Streptophyta</taxon>
        <taxon>Embryophyta</taxon>
        <taxon>Tracheophyta</taxon>
        <taxon>Spermatophyta</taxon>
        <taxon>Magnoliopsida</taxon>
        <taxon>Magnoliidae</taxon>
        <taxon>Laurales</taxon>
        <taxon>Lauraceae</taxon>
        <taxon>Cinnamomum</taxon>
    </lineage>
</organism>
<sequence>MGSCKEDVSELKCELVHGPIVVGAGPSGLAAAACLTANGVPSLVIEKSDCIASLWQNRTYDRLKLHLPKQFCELPLMGFPPNFPKYPSKHQFVSYMESYAANFSIEPRFGQEVQSAEFDSACGFWRVRTEDSMYMTRWLIVATGENADPVIPAISGIDRFEGPVIHTSSYKSGAAFRHKKVLVMGCGNSGMEVSLDLCSHNATPYMVVRNSVHVLPREMFGISTFGMAMALLKYLPLRLVDKFLLLVARFTLGNTDRLGLRRPKTGPIELKNSTGKTPVLDVGALAQIKSGNIKVMGGVKEITKRGAKFIDGQEKEFDLIIFATGYRSNVPSWLKGSDFFTPQGMPKVPFPSGWKGENGLYSVGFTMRGLMGASLDAMKIAGDIAQQWTTEQWTTEDTKNISNTQFVLSKQSSQKSMKNTLFVLCHRKLTQSNTIILSPLLQRRSCAVCK</sequence>
<dbReference type="PRINTS" id="PR00469">
    <property type="entry name" value="PNDRDTASEII"/>
</dbReference>
<evidence type="ECO:0000256" key="5">
    <source>
        <dbReference type="ARBA" id="ARBA00022857"/>
    </source>
</evidence>
<dbReference type="SUPFAM" id="SSF51905">
    <property type="entry name" value="FAD/NAD(P)-binding domain"/>
    <property type="match status" value="2"/>
</dbReference>
<dbReference type="PROSITE" id="PS51257">
    <property type="entry name" value="PROKAR_LIPOPROTEIN"/>
    <property type="match status" value="1"/>
</dbReference>
<name>A0A443NFY9_9MAGN</name>
<dbReference type="Gene3D" id="3.50.50.60">
    <property type="entry name" value="FAD/NAD(P)-binding domain"/>
    <property type="match status" value="1"/>
</dbReference>
<dbReference type="InterPro" id="IPR020946">
    <property type="entry name" value="Flavin_mOase-like"/>
</dbReference>
<dbReference type="EC" id="1.-.-.-" evidence="9"/>
<gene>
    <name evidence="10" type="ORF">CKAN_00594900</name>
</gene>
<dbReference type="GO" id="GO:0103075">
    <property type="term" value="F:indole-3-pyruvate monooxygenase activity"/>
    <property type="evidence" value="ECO:0007669"/>
    <property type="project" value="UniProtKB-EC"/>
</dbReference>
<keyword evidence="5" id="KW-0521">NADP</keyword>
<dbReference type="GO" id="GO:0004499">
    <property type="term" value="F:N,N-dimethylaniline monooxygenase activity"/>
    <property type="evidence" value="ECO:0007669"/>
    <property type="project" value="InterPro"/>
</dbReference>
<evidence type="ECO:0000256" key="9">
    <source>
        <dbReference type="RuleBase" id="RU361177"/>
    </source>
</evidence>
<dbReference type="OrthoDB" id="66881at2759"/>
<dbReference type="PANTHER" id="PTHR43539">
    <property type="entry name" value="FLAVIN-BINDING MONOOXYGENASE-LIKE PROTEIN (AFU_ORTHOLOGUE AFUA_4G09220)"/>
    <property type="match status" value="1"/>
</dbReference>
<keyword evidence="6 9" id="KW-0560">Oxidoreductase</keyword>